<keyword evidence="7" id="KW-0175">Coiled coil</keyword>
<evidence type="ECO:0000256" key="4">
    <source>
        <dbReference type="ARBA" id="ARBA00030285"/>
    </source>
</evidence>
<protein>
    <recommendedName>
        <fullName evidence="2">RNA-directed RNA polymerase L</fullName>
        <ecNumber evidence="1">2.7.7.48</ecNumber>
    </recommendedName>
    <alternativeName>
        <fullName evidence="4">Large structural protein</fullName>
    </alternativeName>
    <alternativeName>
        <fullName evidence="6">Replicase</fullName>
    </alternativeName>
    <alternativeName>
        <fullName evidence="5">Transcriptase</fullName>
    </alternativeName>
</protein>
<dbReference type="EC" id="2.7.7.48" evidence="1"/>
<evidence type="ECO:0000256" key="1">
    <source>
        <dbReference type="ARBA" id="ARBA00012494"/>
    </source>
</evidence>
<dbReference type="PROSITE" id="PS50525">
    <property type="entry name" value="RDRP_SSRNA_NEG_SEG"/>
    <property type="match status" value="1"/>
</dbReference>
<feature type="domain" description="RdRp catalytic" evidence="8">
    <location>
        <begin position="1887"/>
        <end position="2068"/>
    </location>
</feature>
<sequence length="3399" mass="400878">MSKRKQLYNLDLIATKVFKMYKIDECLALNKICSFRVNLATQSLILNKVDAYKTDSSIINKTKIEQIENSDKYMDDLPDKVYSIKNLLTGLDEENRKKYVKRMNDITMKEFVNRGRIFLQPVLKDEKYYKNKAIRKNKICKANNALIFMRTVSAVNEINNKVRNLLKKQFQERVRLAYKLEILEGAMAKIMFNCRMLQLTSLAKNKLNLIKQEKLVSLNKIGKTMLANIKLKQIQNLSTKFVYRLMTKKIIAEQKKSSLKKTIELLINSDRITKINFYIRMFLEEEGYRLISQLQKNLCQLEDQMKQAEELIRCQEEKLKKIKGLIEKTEKDKEGNNNTIILLDFLLSTQKDKIDCLNIRSLLNINKLKNKMKEYESIRLNEKIISCNHMKLIEYMPDNKLLHKPSILVWTKKDNFFFKAILFLDLEIITIDNGFPIVHFVKMLLKGMRIVQKLVYEGNLAHASARYISDNRITNKRLTFIKYMLFKEPEIIVVWDKFSVDNVIFLTIELKVNFSYFKGYTTEKKISEKIWLFTGETVDFKVLNQLQKDFRNYLKTEEKKRLNLEKEKLKILMKKELEAEERQRILDEKQDIERRKKEKEENELLLAIERKRAQELEDDEKKRLAKIKEYKEKVEKMRKDLEIERMVWKNAKKQKELKEHINDQEFDSKKKKELQDYFKEAMTLEDWSEEVDLNEEKDYLIIRDSKLVKLKKENCCINGIISDYQAKGLVLSLENLTFRDFESISCINNLYVTAIKSLNPNVLENHVYINFLIKFRHDLFSQIFLKKSLDVDIDETDVGFKELYGIESNRTPDYIHEPYDENKFLVQIIEFSVSSSSDFVDSIKGTPSDAKYYTEMEMLRQKGFEVQYIPIILRFDRSYEKNHDEWKAYGFDVDLEEFYNTFRSLSNDIFRNFYHLILMNNRDYVNDEIKEWKKNLKKRSRHFVMNSKTKMEVLKRYKNKILQLIQSFKEPDAKVSFVYNATRSTVSAIKDSEGIDVRNVDDWINNDIDIEKLKNFLRINRGESLKEAEFKIVDYIEIENDTQTSFEMHNGTCDVNFKDFQKKINNTIINYSPAPYKEFEKGVPSLFNFDEVVDKAINLIENPIDNQSLFYHNVNDQKRREEIHEYMVKHVKKVNVERKGYYFAPKSSLTCFIKEQDVVRDRVYILDNDFMDSVISVSEGYFKGILHKIKNCKALTSKLAASNFDSLDTKKQLHVQLIEKCNRSRSEWLKSETSEQVKMGLLKFKDDRSAVCLEYKKNLNALNKYNSDLSAIGRKLSIEKDRHYLIQLTKNEMKAIDEELSRDHNSRGFKGTGAYQTFGLEWNKNLIYDEFRKFLGDLTKTSVESNDFTICYEGMSDDCNLFKQFKQECLTDLQTLEKNLSLTSLGSTLEFNSWLFKSLIFLSNTNLKNKYITVDTCGYRDNMLIVRGGKKMTHQSRTFKVITKISSSSEFLYTCRSESNWQIFSTSKGKFLVTPWMRFGSGLCEHHFTLKYKLTSFMSVMNEETGMPAGNLQSYHIPILAAFNGRRKLEELMFNFRQMLMNYRAKYSLVTELFKKVVGYSRDYTNYFIMVYFVDLIEGFKKDLKLFNDPLTGECTRQINNWTIFMYGSRIMPKAAVNPTTELRNDIIQFVETFENCKINKNSDISKNEIKFEDDPFTHDLNFNPELSWLVGVYLEDYLKNKQSISDVLKSVQKAYNTNIYETANSSGCRLLPDEKHKRTFKDINHYLDTITSRSEISKQNRERWGGKKQSKSSVKFVPKQLEKNIFGLKGYQAYYQTFENDLMSYETIEKALNAPGPVSAASILRKDKNTLFDFYKKNGYKIKPIYLSIHSKIQWGGMREIFSMAVESKINQQLAEKTFGGICKLIENEMISIPSDRRNVWLHSTIHQRTGNNPHILSYDYRRWGPHSNFLKYKYMVLGMINILPDSFVKFFLNLTENMLQKRIIIKKEDLKAIYNHVVCRSVFDSNDIEYHDDYIAIKYPHSFVMGIYNYLSSIFHAGSQLLFRHLTHLSKIKKMDKKFDFYGIAHSDDAQAIVDVSKEETLTKVVHSYEVFNKHLNHMQSNKKCMIDKENSEVISILRVSKEIITMLAKLSTNLNISPSYKGYVNEAKALSGKITELLANGATFSQAYKVHRILIHLLSFHIYGLNKPLYHYPIEVLGTPDEHPMIQLMYGTNSTLFKSYYYNKDNYLKTMKLMQESKVNVTEGFKYLSHTRNEMHSFYEKESSKIPQSLKAFLESDTLVMNKFPYNTISRLQIVAKMKDPSFAAALAGGHLMNGLSYLFKNNSKFCYSYKNDLMMPFYLREQLLADIEKMEPCEDNGVLENMMETFKIFETVSNKMELRNSQTLLKPCDLKMHNSSIRTLSNLNHRKLLCYINEPDFRNLLSFTNTEFKQIELFEEITKGYTVEEKRLLAENICQRSYRHFYFYSSMPTDKRVVTSNTDLLNLVCYNSFRGKYLKNLLGHKLPELISDHKNRVLIESIYVIRDMLNYIPDTLKGNFLTNFKVKFENEIIGLKTLRYKLSKFLSPYYSVMKYQLDFIMKDKNSDRTDQIPYNLPLIWYSKRQQGAGSTWFGEGSNSFMTRESLITITYNNSRVVKIHLNEDYEEDDLNYFISELSLTGVENPFHYKECTDPHSEKICIGFNDINDRIARKGLEKEFRFKYANCRFYETTHSYPSVTKVDIRKVKTRKNEIRYVRLAKDYTGLSLDSVLDCFENREWFKENMNVDVPWFYRRDIDYELTERPSIWNIERMEFDYAFAAPIENALVETKVLAERMYIPGLSPGILECIMYNRPTYLRTTEGNTMWQILSKQYPASFVTNVYQKWKKEKSNIMISYVRGLTKGDTKMVEGTRSYISSCMNLVLSKSKLPNKVNTFQFVKRVESSLYLEMLTSFIDMMKGINVKKYTKLEFDKFMWYLLFDRTNKKFRLMVYYEIAKLFENKFSDSSVYQEFQNNYGFPWCLVIKDKYHWMIIIHEFLVNFEKNWKEWLEETLKKYNVGGRNLAQDKYNKYVKSELNKVHEDLFDIYYSGKFGKPNVNRKFYDNADLGSLKVTKKYNYEHYNIGGDASNYNDKWYDNPDDLEEDEMDEGDEYGQERTDERILLLRDFNNPVKRGDVSSIVFGNPYQNFFIKADDVPAMHFLVKGQVCLNEKYCDIMINFNNNKQFKFRSSDGLKLTFEELREFDCAGMNVNAEGNIFRMGGLADSIKMDTSSLNMVKSLLEDETEIIKMETVGLNVSINKLLFNQEIAKTLASEKVVYSVYEPLGTFITDAGLESLMKQSFTHSYFDLLRGRICLTKNQVRDFTIKLKMNENCSQKEMKFLKTILSSVNVKQLREFNQEESNMNLIFCEELSEFLRFEEEEDSEEDLEQMFIDCDKNFTAKENLSTKDQNSFLKMIIRKQ</sequence>
<evidence type="ECO:0000259" key="8">
    <source>
        <dbReference type="PROSITE" id="PS50525"/>
    </source>
</evidence>
<name>A0A7H1D355_9VIRU</name>
<reference evidence="9" key="1">
    <citation type="submission" date="2019-11" db="EMBL/GenBank/DDBJ databases">
        <title>Complexity of the virome associated to tospovirus-transmitting thrips species.</title>
        <authorList>
            <person name="Chiapello M."/>
            <person name="Bosco L."/>
            <person name="Ciuffo M."/>
            <person name="Ottati S."/>
            <person name="Vallino M."/>
            <person name="Salem N."/>
            <person name="Rosa C."/>
            <person name="Tavella L."/>
            <person name="Turina M."/>
        </authorList>
    </citation>
    <scope>NUCLEOTIDE SEQUENCE</scope>
    <source>
        <strain evidence="9">THR-E_DN23749</strain>
    </source>
</reference>
<feature type="coiled-coil region" evidence="7">
    <location>
        <begin position="555"/>
        <end position="647"/>
    </location>
</feature>
<organism evidence="9">
    <name type="scientific">Thrips tabaci bunya-like virus 2</name>
    <dbReference type="NCBI Taxonomy" id="2771488"/>
    <lineage>
        <taxon>Viruses</taxon>
        <taxon>Riboviria</taxon>
        <taxon>Orthornavirae</taxon>
        <taxon>Negarnaviricota</taxon>
        <taxon>Polyploviricotina</taxon>
        <taxon>Ellioviricetes</taxon>
        <taxon>Bunyavirales</taxon>
    </lineage>
</organism>
<dbReference type="GO" id="GO:0003968">
    <property type="term" value="F:RNA-directed RNA polymerase activity"/>
    <property type="evidence" value="ECO:0007669"/>
    <property type="project" value="UniProtKB-EC"/>
</dbReference>
<evidence type="ECO:0000313" key="9">
    <source>
        <dbReference type="EMBL" id="QNS31059.1"/>
    </source>
</evidence>
<accession>A0A7H1D355</accession>
<evidence type="ECO:0000256" key="7">
    <source>
        <dbReference type="SAM" id="Coils"/>
    </source>
</evidence>
<dbReference type="GO" id="GO:0039694">
    <property type="term" value="P:viral RNA genome replication"/>
    <property type="evidence" value="ECO:0007669"/>
    <property type="project" value="InterPro"/>
</dbReference>
<dbReference type="EMBL" id="MN764156">
    <property type="protein sequence ID" value="QNS31059.1"/>
    <property type="molecule type" value="Genomic_RNA"/>
</dbReference>
<feature type="coiled-coil region" evidence="7">
    <location>
        <begin position="291"/>
        <end position="332"/>
    </location>
</feature>
<evidence type="ECO:0000256" key="6">
    <source>
        <dbReference type="ARBA" id="ARBA00031012"/>
    </source>
</evidence>
<evidence type="ECO:0000256" key="3">
    <source>
        <dbReference type="ARBA" id="ARBA00022679"/>
    </source>
</evidence>
<evidence type="ECO:0000256" key="2">
    <source>
        <dbReference type="ARBA" id="ARBA00018602"/>
    </source>
</evidence>
<keyword evidence="3" id="KW-0808">Transferase</keyword>
<dbReference type="InterPro" id="IPR007099">
    <property type="entry name" value="RNA-dir_pol_NSvirus"/>
</dbReference>
<proteinExistence type="predicted"/>
<evidence type="ECO:0000256" key="5">
    <source>
        <dbReference type="ARBA" id="ARBA00030436"/>
    </source>
</evidence>